<feature type="non-terminal residue" evidence="1">
    <location>
        <position position="1"/>
    </location>
</feature>
<name>A0ACC1TJB8_9AGAR</name>
<sequence>TIPFVDGDNRVIGLVVYPDDPSIIACADEAARLIRDLRPEASFRSKQRKSRRGDFPQLSGGVAHGGGRLKPSNIIHNEKNALVLDKLFKSKPFQRLSGFATGVFKAWAPRLYEYCADHFERLLASDCSLVQIFKNSVLPVAAFNFGPRTVCLPHIDFGNLAFNLCWIWALGWFNWRKGGHLILWDFRLVIEFPPGTLAAIPSGVCRHSNTRIGKKETRYSFTQYAPGGNFRWVDHGFQTEEDYVASRSKTEANAERVRKRHRWAMGLNLFPTLEELGLRS</sequence>
<proteinExistence type="predicted"/>
<dbReference type="EMBL" id="MU795793">
    <property type="protein sequence ID" value="KAJ3804830.1"/>
    <property type="molecule type" value="Genomic_DNA"/>
</dbReference>
<dbReference type="Proteomes" id="UP001163835">
    <property type="component" value="Unassembled WGS sequence"/>
</dbReference>
<accession>A0ACC1TJB8</accession>
<evidence type="ECO:0000313" key="2">
    <source>
        <dbReference type="Proteomes" id="UP001163835"/>
    </source>
</evidence>
<comment type="caution">
    <text evidence="1">The sequence shown here is derived from an EMBL/GenBank/DDBJ whole genome shotgun (WGS) entry which is preliminary data.</text>
</comment>
<organism evidence="1 2">
    <name type="scientific">Lentinula aff. lateritia</name>
    <dbReference type="NCBI Taxonomy" id="2804960"/>
    <lineage>
        <taxon>Eukaryota</taxon>
        <taxon>Fungi</taxon>
        <taxon>Dikarya</taxon>
        <taxon>Basidiomycota</taxon>
        <taxon>Agaricomycotina</taxon>
        <taxon>Agaricomycetes</taxon>
        <taxon>Agaricomycetidae</taxon>
        <taxon>Agaricales</taxon>
        <taxon>Marasmiineae</taxon>
        <taxon>Omphalotaceae</taxon>
        <taxon>Lentinula</taxon>
    </lineage>
</organism>
<reference evidence="1" key="1">
    <citation type="submission" date="2022-09" db="EMBL/GenBank/DDBJ databases">
        <title>A Global Phylogenomic Analysis of the Shiitake Genus Lentinula.</title>
        <authorList>
            <consortium name="DOE Joint Genome Institute"/>
            <person name="Sierra-Patev S."/>
            <person name="Min B."/>
            <person name="Naranjo-Ortiz M."/>
            <person name="Looney B."/>
            <person name="Konkel Z."/>
            <person name="Slot J.C."/>
            <person name="Sakamoto Y."/>
            <person name="Steenwyk J.L."/>
            <person name="Rokas A."/>
            <person name="Carro J."/>
            <person name="Camarero S."/>
            <person name="Ferreira P."/>
            <person name="Molpeceres G."/>
            <person name="Ruiz-Duenas F.J."/>
            <person name="Serrano A."/>
            <person name="Henrissat B."/>
            <person name="Drula E."/>
            <person name="Hughes K.W."/>
            <person name="Mata J.L."/>
            <person name="Ishikawa N.K."/>
            <person name="Vargas-Isla R."/>
            <person name="Ushijima S."/>
            <person name="Smith C.A."/>
            <person name="Ahrendt S."/>
            <person name="Andreopoulos W."/>
            <person name="He G."/>
            <person name="Labutti K."/>
            <person name="Lipzen A."/>
            <person name="Ng V."/>
            <person name="Riley R."/>
            <person name="Sandor L."/>
            <person name="Barry K."/>
            <person name="Martinez A.T."/>
            <person name="Xiao Y."/>
            <person name="Gibbons J.G."/>
            <person name="Terashima K."/>
            <person name="Grigoriev I.V."/>
            <person name="Hibbett D.S."/>
        </authorList>
    </citation>
    <scope>NUCLEOTIDE SEQUENCE</scope>
    <source>
        <strain evidence="1">TMI1499</strain>
    </source>
</reference>
<evidence type="ECO:0000313" key="1">
    <source>
        <dbReference type="EMBL" id="KAJ3804830.1"/>
    </source>
</evidence>
<protein>
    <submittedName>
        <fullName evidence="1">Uncharacterized protein</fullName>
    </submittedName>
</protein>
<gene>
    <name evidence="1" type="ORF">F5876DRAFT_52818</name>
</gene>
<keyword evidence="2" id="KW-1185">Reference proteome</keyword>